<feature type="region of interest" description="Disordered" evidence="1">
    <location>
        <begin position="1"/>
        <end position="26"/>
    </location>
</feature>
<name>A0A7L5AMX2_9MICO</name>
<dbReference type="AlphaFoldDB" id="A0A7L5AMX2"/>
<sequence>MPSDDSPSMGDTVPVSPIGTESSSAPTATRRRPLLAAVIVGVVLVLIAVLLVIADNVARSVVRDAIASELGTALPIERGSDVAVEIGGSSMLAQIAVGRLERIEVTADAVDFGKISGAADAVLTGVPLDRSQPADSVTIDFSVPEDQLVNLADNLSGIPLDTISIDGDEILLETDVRVFGIPIPISVGIAPGAADGQLTFDPNSLSVGQATVTADRMRRMLGPVAGAVLETRSFCIAEFLPEAFTLESADIRRNELVVRLAADTVILSDEALEQVGACPA</sequence>
<dbReference type="Pfam" id="PF11209">
    <property type="entry name" value="LmeA"/>
    <property type="match status" value="1"/>
</dbReference>
<feature type="transmembrane region" description="Helical" evidence="2">
    <location>
        <begin position="34"/>
        <end position="54"/>
    </location>
</feature>
<dbReference type="Proteomes" id="UP000464507">
    <property type="component" value="Chromosome"/>
</dbReference>
<gene>
    <name evidence="3" type="ORF">BHD05_08290</name>
</gene>
<evidence type="ECO:0000313" key="3">
    <source>
        <dbReference type="EMBL" id="QHO69639.1"/>
    </source>
</evidence>
<keyword evidence="4" id="KW-1185">Reference proteome</keyword>
<evidence type="ECO:0000313" key="4">
    <source>
        <dbReference type="Proteomes" id="UP000464507"/>
    </source>
</evidence>
<reference evidence="3 4" key="1">
    <citation type="submission" date="2016-09" db="EMBL/GenBank/DDBJ databases">
        <title>Complete genome sequence of microbes from the polar regions.</title>
        <authorList>
            <person name="Liao L."/>
            <person name="Chen B."/>
        </authorList>
    </citation>
    <scope>NUCLEOTIDE SEQUENCE [LARGE SCALE GENOMIC DNA]</scope>
    <source>
        <strain evidence="3 4">ZS314</strain>
    </source>
</reference>
<dbReference type="KEGG" id="mant:BHD05_08290"/>
<dbReference type="EMBL" id="CP017146">
    <property type="protein sequence ID" value="QHO69639.1"/>
    <property type="molecule type" value="Genomic_DNA"/>
</dbReference>
<organism evidence="3 4">
    <name type="scientific">Marisediminicola antarctica</name>
    <dbReference type="NCBI Taxonomy" id="674079"/>
    <lineage>
        <taxon>Bacteria</taxon>
        <taxon>Bacillati</taxon>
        <taxon>Actinomycetota</taxon>
        <taxon>Actinomycetes</taxon>
        <taxon>Micrococcales</taxon>
        <taxon>Microbacteriaceae</taxon>
        <taxon>Marisediminicola</taxon>
    </lineage>
</organism>
<keyword evidence="2" id="KW-0472">Membrane</keyword>
<evidence type="ECO:0008006" key="5">
    <source>
        <dbReference type="Google" id="ProtNLM"/>
    </source>
</evidence>
<proteinExistence type="predicted"/>
<dbReference type="InterPro" id="IPR021373">
    <property type="entry name" value="DUF2993"/>
</dbReference>
<keyword evidence="2" id="KW-1133">Transmembrane helix</keyword>
<keyword evidence="2" id="KW-0812">Transmembrane</keyword>
<accession>A0A7L5AMX2</accession>
<evidence type="ECO:0000256" key="1">
    <source>
        <dbReference type="SAM" id="MobiDB-lite"/>
    </source>
</evidence>
<evidence type="ECO:0000256" key="2">
    <source>
        <dbReference type="SAM" id="Phobius"/>
    </source>
</evidence>
<protein>
    <recommendedName>
        <fullName evidence="5">DUF2993 domain-containing protein</fullName>
    </recommendedName>
</protein>